<dbReference type="EMBL" id="UZAU01000132">
    <property type="status" value="NOT_ANNOTATED_CDS"/>
    <property type="molecule type" value="Genomic_DNA"/>
</dbReference>
<dbReference type="Gramene" id="evm.model.02.784">
    <property type="protein sequence ID" value="cds.evm.model.02.784"/>
    <property type="gene ID" value="evm.TU.02.784"/>
</dbReference>
<sequence length="296" mass="32892">MSIGPASDYMGPDENHRSKSRARGSCHSRFEIGSIVDSRGHCHRGFKLMGSGWVHRGFGREEERGGGLGLGFQMRGICTVQLEEEEEGVLITSDQGEENQAFDDIWCLVGKFLTGRTIDFDAMRHMMALLVISDTQGASLSRCLILDNVMISFEIMRYLKRKRMGKEGHMALKLDMSKVITHGGHVFGPNTPSRANDIEAANVLNLLAIHEHAYGQKVNFAKSFMFFSNNTKAGDRVHICNLLGMPAASEHSSYLGLPRTMGRSKNASLGFLKEKMKKKILSWEPGNMFFSRGVDG</sequence>
<feature type="region of interest" description="Disordered" evidence="1">
    <location>
        <begin position="1"/>
        <end position="23"/>
    </location>
</feature>
<reference evidence="2" key="1">
    <citation type="submission" date="2018-11" db="EMBL/GenBank/DDBJ databases">
        <authorList>
            <person name="Grassa J C."/>
        </authorList>
    </citation>
    <scope>NUCLEOTIDE SEQUENCE [LARGE SCALE GENOMIC DNA]</scope>
</reference>
<protein>
    <submittedName>
        <fullName evidence="2">Uncharacterized protein</fullName>
    </submittedName>
</protein>
<organism evidence="2 3">
    <name type="scientific">Cannabis sativa</name>
    <name type="common">Hemp</name>
    <name type="synonym">Marijuana</name>
    <dbReference type="NCBI Taxonomy" id="3483"/>
    <lineage>
        <taxon>Eukaryota</taxon>
        <taxon>Viridiplantae</taxon>
        <taxon>Streptophyta</taxon>
        <taxon>Embryophyta</taxon>
        <taxon>Tracheophyta</taxon>
        <taxon>Spermatophyta</taxon>
        <taxon>Magnoliopsida</taxon>
        <taxon>eudicotyledons</taxon>
        <taxon>Gunneridae</taxon>
        <taxon>Pentapetalae</taxon>
        <taxon>rosids</taxon>
        <taxon>fabids</taxon>
        <taxon>Rosales</taxon>
        <taxon>Cannabaceae</taxon>
        <taxon>Cannabis</taxon>
    </lineage>
</organism>
<name>A0A803P2L3_CANSA</name>
<evidence type="ECO:0000313" key="2">
    <source>
        <dbReference type="EnsemblPlants" id="cds.evm.model.02.784"/>
    </source>
</evidence>
<accession>A0A803P2L3</accession>
<dbReference type="Proteomes" id="UP000596661">
    <property type="component" value="Chromosome 2"/>
</dbReference>
<dbReference type="EnsemblPlants" id="evm.model.02.784">
    <property type="protein sequence ID" value="cds.evm.model.02.784"/>
    <property type="gene ID" value="evm.TU.02.784"/>
</dbReference>
<dbReference type="AlphaFoldDB" id="A0A803P2L3"/>
<evidence type="ECO:0000313" key="3">
    <source>
        <dbReference type="Proteomes" id="UP000596661"/>
    </source>
</evidence>
<reference evidence="2" key="2">
    <citation type="submission" date="2021-03" db="UniProtKB">
        <authorList>
            <consortium name="EnsemblPlants"/>
        </authorList>
    </citation>
    <scope>IDENTIFICATION</scope>
</reference>
<keyword evidence="3" id="KW-1185">Reference proteome</keyword>
<proteinExistence type="predicted"/>
<evidence type="ECO:0000256" key="1">
    <source>
        <dbReference type="SAM" id="MobiDB-lite"/>
    </source>
</evidence>